<dbReference type="AlphaFoldDB" id="A0A076IRK6"/>
<evidence type="ECO:0000313" key="2">
    <source>
        <dbReference type="EMBL" id="KAA5396784.1"/>
    </source>
</evidence>
<dbReference type="eggNOG" id="ENOG5030Y9Y">
    <property type="taxonomic scope" value="Bacteria"/>
</dbReference>
<evidence type="ECO:0000313" key="1">
    <source>
        <dbReference type="EMBL" id="GKH83133.1"/>
    </source>
</evidence>
<sequence length="75" mass="8934">MAKELKERTEIKKKLKKKNDRISFDFSDKLAGQLRRCTADLNRLARIDRIIDKEQTLYSVDTNREAGYIEVIRNY</sequence>
<dbReference type="Proteomes" id="UP001055104">
    <property type="component" value="Unassembled WGS sequence"/>
</dbReference>
<reference evidence="1" key="2">
    <citation type="submission" date="2022-01" db="EMBL/GenBank/DDBJ databases">
        <title>Novel bile acid biosynthetic pathways are enriched in the microbiome of centenarians.</title>
        <authorList>
            <person name="Sato Y."/>
            <person name="Atarashi K."/>
            <person name="Plichta R.D."/>
            <person name="Arai Y."/>
            <person name="Sasajima S."/>
            <person name="Kearney M.S."/>
            <person name="Suda W."/>
            <person name="Takeshita K."/>
            <person name="Sasaki T."/>
            <person name="Okamoto S."/>
            <person name="Skelly N.A."/>
            <person name="Okamura Y."/>
            <person name="Vlamakis H."/>
            <person name="Li Y."/>
            <person name="Tanoue T."/>
            <person name="Takei H."/>
            <person name="Nittono H."/>
            <person name="Narushima S."/>
            <person name="Irie J."/>
            <person name="Itoh H."/>
            <person name="Moriya K."/>
            <person name="Sugiura Y."/>
            <person name="Suematsu M."/>
            <person name="Moritoki N."/>
            <person name="Shibata S."/>
            <person name="Littman R.D."/>
            <person name="Fischbach A.M."/>
            <person name="Uwamino Y."/>
            <person name="Inoue T."/>
            <person name="Honda A."/>
            <person name="Hattori M."/>
            <person name="Murai T."/>
            <person name="Xavier J.R."/>
            <person name="Hirose N."/>
            <person name="Honda K."/>
        </authorList>
    </citation>
    <scope>NUCLEOTIDE SEQUENCE</scope>
    <source>
        <strain evidence="1">CE91-St7</strain>
    </source>
</reference>
<dbReference type="RefSeq" id="WP_005847700.1">
    <property type="nucleotide sequence ID" value="NZ_BQOA01000001.1"/>
</dbReference>
<evidence type="ECO:0000313" key="3">
    <source>
        <dbReference type="EMBL" id="KAA5404145.1"/>
    </source>
</evidence>
<dbReference type="Proteomes" id="UP000441162">
    <property type="component" value="Unassembled WGS sequence"/>
</dbReference>
<dbReference type="EMBL" id="VVZA01000011">
    <property type="protein sequence ID" value="KAA5404145.1"/>
    <property type="molecule type" value="Genomic_DNA"/>
</dbReference>
<reference evidence="4 5" key="1">
    <citation type="journal article" date="2019" name="Nat. Med.">
        <title>A library of human gut bacterial isolates paired with longitudinal multiomics data enables mechanistic microbiome research.</title>
        <authorList>
            <person name="Poyet M."/>
            <person name="Groussin M."/>
            <person name="Gibbons S.M."/>
            <person name="Avila-Pacheco J."/>
            <person name="Jiang X."/>
            <person name="Kearney S.M."/>
            <person name="Perrotta A.R."/>
            <person name="Berdy B."/>
            <person name="Zhao S."/>
            <person name="Lieberman T.D."/>
            <person name="Swanson P.K."/>
            <person name="Smith M."/>
            <person name="Roesemann S."/>
            <person name="Alexander J.E."/>
            <person name="Rich S.A."/>
            <person name="Livny J."/>
            <person name="Vlamakis H."/>
            <person name="Clish C."/>
            <person name="Bullock K."/>
            <person name="Deik A."/>
            <person name="Scott J."/>
            <person name="Pierce K.A."/>
            <person name="Xavier R.J."/>
            <person name="Alm E.J."/>
        </authorList>
    </citation>
    <scope>NUCLEOTIDE SEQUENCE [LARGE SCALE GENOMIC DNA]</scope>
    <source>
        <strain evidence="2 5">BIOML-A1</strain>
        <strain evidence="3 4">BIOML-A4</strain>
    </source>
</reference>
<comment type="caution">
    <text evidence="2">The sequence shown here is derived from an EMBL/GenBank/DDBJ whole genome shotgun (WGS) entry which is preliminary data.</text>
</comment>
<dbReference type="Proteomes" id="UP000481616">
    <property type="component" value="Unassembled WGS sequence"/>
</dbReference>
<protein>
    <submittedName>
        <fullName evidence="2">Uncharacterized protein</fullName>
    </submittedName>
</protein>
<dbReference type="EMBL" id="VVYY01000012">
    <property type="protein sequence ID" value="KAA5396784.1"/>
    <property type="molecule type" value="Genomic_DNA"/>
</dbReference>
<dbReference type="KEGG" id="bdo:EL88_11545"/>
<evidence type="ECO:0000313" key="4">
    <source>
        <dbReference type="Proteomes" id="UP000441162"/>
    </source>
</evidence>
<name>A0A076IRK6_9BACT</name>
<evidence type="ECO:0000313" key="5">
    <source>
        <dbReference type="Proteomes" id="UP000481616"/>
    </source>
</evidence>
<gene>
    <name evidence="1" type="ORF">CE91St7_40170</name>
    <name evidence="3" type="ORF">F2Y51_13935</name>
    <name evidence="2" type="ORF">F2Y58_14870</name>
</gene>
<proteinExistence type="predicted"/>
<accession>A0A076IRK6</accession>
<organism evidence="2 5">
    <name type="scientific">Phocaeicola dorei</name>
    <dbReference type="NCBI Taxonomy" id="357276"/>
    <lineage>
        <taxon>Bacteria</taxon>
        <taxon>Pseudomonadati</taxon>
        <taxon>Bacteroidota</taxon>
        <taxon>Bacteroidia</taxon>
        <taxon>Bacteroidales</taxon>
        <taxon>Bacteroidaceae</taxon>
        <taxon>Phocaeicola</taxon>
    </lineage>
</organism>
<dbReference type="EMBL" id="BQOB01000001">
    <property type="protein sequence ID" value="GKH83133.1"/>
    <property type="molecule type" value="Genomic_DNA"/>
</dbReference>